<reference evidence="3 4" key="1">
    <citation type="submission" date="2019-03" db="EMBL/GenBank/DDBJ databases">
        <title>Genomic Encyclopedia of Archaeal and Bacterial Type Strains, Phase II (KMG-II): from individual species to whole genera.</title>
        <authorList>
            <person name="Goeker M."/>
        </authorList>
    </citation>
    <scope>NUCLEOTIDE SEQUENCE [LARGE SCALE GENOMIC DNA]</scope>
    <source>
        <strain evidence="3 4">DSM 24323</strain>
    </source>
</reference>
<dbReference type="Gene3D" id="1.10.30.50">
    <property type="match status" value="1"/>
</dbReference>
<dbReference type="SMART" id="SM00507">
    <property type="entry name" value="HNHc"/>
    <property type="match status" value="1"/>
</dbReference>
<evidence type="ECO:0000313" key="4">
    <source>
        <dbReference type="Proteomes" id="UP000295371"/>
    </source>
</evidence>
<protein>
    <recommendedName>
        <fullName evidence="2">HNH nuclease domain-containing protein</fullName>
    </recommendedName>
</protein>
<proteinExistence type="predicted"/>
<dbReference type="EMBL" id="SOAW01000001">
    <property type="protein sequence ID" value="TDT32524.1"/>
    <property type="molecule type" value="Genomic_DNA"/>
</dbReference>
<name>A0A4R7J5N4_9ACTN</name>
<gene>
    <name evidence="3" type="ORF">CLV29_0103</name>
</gene>
<organism evidence="3 4">
    <name type="scientific">Naumannella halotolerans</name>
    <dbReference type="NCBI Taxonomy" id="993414"/>
    <lineage>
        <taxon>Bacteria</taxon>
        <taxon>Bacillati</taxon>
        <taxon>Actinomycetota</taxon>
        <taxon>Actinomycetes</taxon>
        <taxon>Propionibacteriales</taxon>
        <taxon>Propionibacteriaceae</taxon>
        <taxon>Naumannella</taxon>
    </lineage>
</organism>
<keyword evidence="4" id="KW-1185">Reference proteome</keyword>
<evidence type="ECO:0000259" key="2">
    <source>
        <dbReference type="SMART" id="SM00507"/>
    </source>
</evidence>
<dbReference type="CDD" id="cd00085">
    <property type="entry name" value="HNHc"/>
    <property type="match status" value="1"/>
</dbReference>
<feature type="compositionally biased region" description="Basic and acidic residues" evidence="1">
    <location>
        <begin position="196"/>
        <end position="208"/>
    </location>
</feature>
<accession>A0A4R7J5N4</accession>
<dbReference type="AlphaFoldDB" id="A0A4R7J5N4"/>
<feature type="region of interest" description="Disordered" evidence="1">
    <location>
        <begin position="159"/>
        <end position="208"/>
    </location>
</feature>
<comment type="caution">
    <text evidence="3">The sequence shown here is derived from an EMBL/GenBank/DDBJ whole genome shotgun (WGS) entry which is preliminary data.</text>
</comment>
<feature type="domain" description="HNH nuclease" evidence="2">
    <location>
        <begin position="74"/>
        <end position="126"/>
    </location>
</feature>
<evidence type="ECO:0000313" key="3">
    <source>
        <dbReference type="EMBL" id="TDT32524.1"/>
    </source>
</evidence>
<dbReference type="Proteomes" id="UP000295371">
    <property type="component" value="Unassembled WGS sequence"/>
</dbReference>
<dbReference type="InterPro" id="IPR003615">
    <property type="entry name" value="HNH_nuc"/>
</dbReference>
<evidence type="ECO:0000256" key="1">
    <source>
        <dbReference type="SAM" id="MobiDB-lite"/>
    </source>
</evidence>
<sequence length="208" mass="22961">MPAPRLIDLQLVTQLDSVTGQTDDQLGMVASTGAVITAEQIRRWCGSPGVTVTVRPVIDLNQPAVTDSYVPTARIREQVRLTHPTCIFPWCSRPSAKCDLDHIVVFNAGGPTITDNLAPLCRRHHRLKTFHGWRYRRTGSTDFEWVSPSGEIFRRHGPLSFPAGTDPITPAIGSTPLPTIPGATSLPPPRRRRRPDRPPAADPEPPRF</sequence>